<dbReference type="EMBL" id="MN739347">
    <property type="protein sequence ID" value="QHS99763.1"/>
    <property type="molecule type" value="Genomic_DNA"/>
</dbReference>
<name>A0A6C0C8C5_9ZZZZ</name>
<accession>A0A6C0C8C5</accession>
<organism evidence="2">
    <name type="scientific">viral metagenome</name>
    <dbReference type="NCBI Taxonomy" id="1070528"/>
    <lineage>
        <taxon>unclassified sequences</taxon>
        <taxon>metagenomes</taxon>
        <taxon>organismal metagenomes</taxon>
    </lineage>
</organism>
<sequence length="103" mass="11941">MEMILVTNDNINTVLPKYIEDNNINIKEIDNMIDTYMDMVKNNHLFMIDRDLLKDLLVDITYMYSPDDDANKSRVLYHLVGSDSDDDDDDDSCEDVVVSELTD</sequence>
<feature type="compositionally biased region" description="Acidic residues" evidence="1">
    <location>
        <begin position="83"/>
        <end position="94"/>
    </location>
</feature>
<evidence type="ECO:0000313" key="2">
    <source>
        <dbReference type="EMBL" id="QHS99763.1"/>
    </source>
</evidence>
<feature type="region of interest" description="Disordered" evidence="1">
    <location>
        <begin position="81"/>
        <end position="103"/>
    </location>
</feature>
<evidence type="ECO:0000256" key="1">
    <source>
        <dbReference type="SAM" id="MobiDB-lite"/>
    </source>
</evidence>
<proteinExistence type="predicted"/>
<dbReference type="AlphaFoldDB" id="A0A6C0C8C5"/>
<protein>
    <submittedName>
        <fullName evidence="2">Uncharacterized protein</fullName>
    </submittedName>
</protein>
<reference evidence="2" key="1">
    <citation type="journal article" date="2020" name="Nature">
        <title>Giant virus diversity and host interactions through global metagenomics.</title>
        <authorList>
            <person name="Schulz F."/>
            <person name="Roux S."/>
            <person name="Paez-Espino D."/>
            <person name="Jungbluth S."/>
            <person name="Walsh D.A."/>
            <person name="Denef V.J."/>
            <person name="McMahon K.D."/>
            <person name="Konstantinidis K.T."/>
            <person name="Eloe-Fadrosh E.A."/>
            <person name="Kyrpides N.C."/>
            <person name="Woyke T."/>
        </authorList>
    </citation>
    <scope>NUCLEOTIDE SEQUENCE</scope>
    <source>
        <strain evidence="2">GVMAG-M-3300020187-37</strain>
    </source>
</reference>